<name>A0A183MG20_9TREM</name>
<sequence>MEAGDQQLVHSPFVPAGYWSPCAPLVWNPVKAPDIRFSSSHFRKQHPCHEKAVSRTSLAEAIYAWPCESISRGRADSPHSRPYQGIWGPQPELANPCGKVADGDLIWRYLTLPHCQRLEIAKKSGQSLESIMDDIAELIATTLHF</sequence>
<protein>
    <submittedName>
        <fullName evidence="1">Uncharacterized protein</fullName>
    </submittedName>
</protein>
<dbReference type="Proteomes" id="UP000277204">
    <property type="component" value="Unassembled WGS sequence"/>
</dbReference>
<organism evidence="1 2">
    <name type="scientific">Schistosoma margrebowiei</name>
    <dbReference type="NCBI Taxonomy" id="48269"/>
    <lineage>
        <taxon>Eukaryota</taxon>
        <taxon>Metazoa</taxon>
        <taxon>Spiralia</taxon>
        <taxon>Lophotrochozoa</taxon>
        <taxon>Platyhelminthes</taxon>
        <taxon>Trematoda</taxon>
        <taxon>Digenea</taxon>
        <taxon>Strigeidida</taxon>
        <taxon>Schistosomatoidea</taxon>
        <taxon>Schistosomatidae</taxon>
        <taxon>Schistosoma</taxon>
    </lineage>
</organism>
<keyword evidence="2" id="KW-1185">Reference proteome</keyword>
<evidence type="ECO:0000313" key="1">
    <source>
        <dbReference type="EMBL" id="VDP17208.1"/>
    </source>
</evidence>
<dbReference type="EMBL" id="UZAI01016858">
    <property type="protein sequence ID" value="VDP17208.1"/>
    <property type="molecule type" value="Genomic_DNA"/>
</dbReference>
<accession>A0A183MG20</accession>
<gene>
    <name evidence="1" type="ORF">SMRZ_LOCUS14995</name>
</gene>
<proteinExistence type="predicted"/>
<dbReference type="AlphaFoldDB" id="A0A183MG20"/>
<reference evidence="1 2" key="1">
    <citation type="submission" date="2018-11" db="EMBL/GenBank/DDBJ databases">
        <authorList>
            <consortium name="Pathogen Informatics"/>
        </authorList>
    </citation>
    <scope>NUCLEOTIDE SEQUENCE [LARGE SCALE GENOMIC DNA]</scope>
    <source>
        <strain evidence="1 2">Zambia</strain>
    </source>
</reference>
<evidence type="ECO:0000313" key="2">
    <source>
        <dbReference type="Proteomes" id="UP000277204"/>
    </source>
</evidence>